<dbReference type="Ensembl" id="ENSSORT00005037984.1">
    <property type="protein sequence ID" value="ENSSORP00005037016.1"/>
    <property type="gene ID" value="ENSSORG00005017385.1"/>
</dbReference>
<dbReference type="GO" id="GO:0016020">
    <property type="term" value="C:membrane"/>
    <property type="evidence" value="ECO:0007669"/>
    <property type="project" value="UniProtKB-SubCell"/>
</dbReference>
<dbReference type="Pfam" id="PF00041">
    <property type="entry name" value="fn3"/>
    <property type="match status" value="7"/>
</dbReference>
<dbReference type="InterPro" id="IPR029021">
    <property type="entry name" value="Prot-tyrosine_phosphatase-like"/>
</dbReference>
<dbReference type="SUPFAM" id="SSF49265">
    <property type="entry name" value="Fibronectin type III"/>
    <property type="match status" value="7"/>
</dbReference>
<evidence type="ECO:0000256" key="4">
    <source>
        <dbReference type="ARBA" id="ARBA00022729"/>
    </source>
</evidence>
<keyword evidence="10" id="KW-0325">Glycoprotein</keyword>
<dbReference type="Pfam" id="PF18861">
    <property type="entry name" value="PTP_tm"/>
    <property type="match status" value="1"/>
</dbReference>
<sequence length="1464" mass="164637">MNWTKPEGNSSFYSVHWTDGTNSESKNVTETFIIITNLTAGVQYTITVTLVFYCVVDPAKPENITANQSTDYLYISWTLPAGRADRYIVQLSNESNETLIQSAKFTGLLPGRLYNVTVTAVAGNLANVSDPISKATVPTPPQSVSVTDKTNSSLRLNWEMDSLLEGASDIFYSITYQGGDIERTENSTDNSTELSSLSSGTLYNITVITVGPQYLRSTEARTSAYTLPNPVVNLNAWPESTTSVNVTWSEPVEPKPYYRYQILIYEAANETLAGNKTTSSNSIIVNRLKPGTGYNISVVTLTPGSQSIEQKTFSYTTIFIHFYFPVPDQVSHITMSGTTTTMTVSWDRPQGRVDSYIVWLYNDSGFEVISTNLINTNTTFGGLKPGVRFCAVVITKTGNLETNSSEVCNATYPNPPGMIHVTSQTVHSINFTWDFPEDMEDRDQYNFSVSTPNGSFLIEPNWYLLEYLQSGTLYSTSVVTVGVENYKSTEVTTQNYTRPFSVTNLELSEITTNSVTLMWIQPEDKSYYSFLVRVATNSNIIHEEVVSNKTYTATELQSGTNYSFSVQSQTPDGTTAPEAVTACSRGGVLLYLQADTINTTSINLTWEKPLEYKREYTYFVTTSGCGSKNQTFQEEFALISALNPGTDCTLWTSSVLILFFLFTLTEPEAVQLIVSSQGSNSSLLVSWQKPQGNVEYYSVYLNNTSENFRSEATYNDTVGYHLFTNLSAGRLYTALVVTECGPFNTSSELVTNATFPNPPGPITVLSKTTQTIVISWEKAPLMAGALFHYQLMTNPNHGDRTTNFNNYTFFPLVSGTPHNISVKTVGVMDFMSETVESHMITTSKEFTFTAKQFANMSMSGLSNISVNIFRLFLHVLFFHLFLFDVTAASQVTNPHCQPINDTNATFNLSWSKPDGEYTEFKVEMGNQNETRKCCFALFSNLRYYTNYTVTVTTQSCGKSSTPVSHTCMTGITNPPIPSKFADLVEVIEKVYNKFTLRIEENVLNNTNGPIKYIGVLVTDNLGGFFTLINNEYLSSTYNDWKAKKTTAYLATIQDIKPQSRSTNNTLTIQIGDESTWEGYSNGPLEATGQYRLAIVLFTDLKLSDKLIDTDTSLSSTTDFYIVVHLPQNPGIVFITRIYYNPIFPFFDVKLIYYEAYYKKQKADSNCGFAEEFEDLKVVGTGQSKTNALNPENKPKNRYNNVLPYDSSRVKLSIVHGSPFDDYINANYMPGYNSRKEFIAAQGPLPTTVNEFWRMIWEKNVRTLVMLTRCNEQGRVKCEQYWDSGTKHYENITVTTTSEIPLEDWTIRDFDVKNVKTAETRSVRHFHFTAWPDHRVPETTELLISFRHLVREHMDQYSRHSPTVVHCSAGVGRTGTLIAIDRLIFQIERENIVDIYGIVHDLRMHRNLMVQTEDQYVFLNQCAMDIIRSRTGTNVDLIYQNTAALSIYENVQPNQGFSKNGYHNT</sequence>
<evidence type="ECO:0000256" key="5">
    <source>
        <dbReference type="ARBA" id="ARBA00022737"/>
    </source>
</evidence>
<evidence type="ECO:0000256" key="2">
    <source>
        <dbReference type="ARBA" id="ARBA00013064"/>
    </source>
</evidence>
<evidence type="ECO:0000256" key="3">
    <source>
        <dbReference type="ARBA" id="ARBA00022692"/>
    </source>
</evidence>
<comment type="subcellular location">
    <subcellularLocation>
        <location evidence="1">Membrane</location>
        <topology evidence="1">Single-pass type I membrane protein</topology>
    </subcellularLocation>
</comment>
<evidence type="ECO:0000313" key="16">
    <source>
        <dbReference type="Proteomes" id="UP000472271"/>
    </source>
</evidence>
<reference evidence="15" key="1">
    <citation type="submission" date="2019-06" db="EMBL/GenBank/DDBJ databases">
        <authorList>
            <consortium name="Wellcome Sanger Institute Data Sharing"/>
        </authorList>
    </citation>
    <scope>NUCLEOTIDE SEQUENCE [LARGE SCALE GENOMIC DNA]</scope>
</reference>
<dbReference type="EC" id="3.1.3.48" evidence="2"/>
<evidence type="ECO:0000259" key="13">
    <source>
        <dbReference type="PROSITE" id="PS50056"/>
    </source>
</evidence>
<feature type="domain" description="Fibronectin type-III" evidence="14">
    <location>
        <begin position="326"/>
        <end position="415"/>
    </location>
</feature>
<evidence type="ECO:0000256" key="6">
    <source>
        <dbReference type="ARBA" id="ARBA00022801"/>
    </source>
</evidence>
<reference evidence="15" key="3">
    <citation type="submission" date="2025-09" db="UniProtKB">
        <authorList>
            <consortium name="Ensembl"/>
        </authorList>
    </citation>
    <scope>IDENTIFICATION</scope>
</reference>
<evidence type="ECO:0000256" key="7">
    <source>
        <dbReference type="ARBA" id="ARBA00022912"/>
    </source>
</evidence>
<dbReference type="InterPro" id="IPR050713">
    <property type="entry name" value="RTP_Phos/Ushers"/>
</dbReference>
<feature type="domain" description="Fibronectin type-III" evidence="14">
    <location>
        <begin position="890"/>
        <end position="975"/>
    </location>
</feature>
<dbReference type="GO" id="GO:0004725">
    <property type="term" value="F:protein tyrosine phosphatase activity"/>
    <property type="evidence" value="ECO:0007669"/>
    <property type="project" value="UniProtKB-EC"/>
</dbReference>
<dbReference type="PROSITE" id="PS50055">
    <property type="entry name" value="TYR_PHOSPHATASE_PTP"/>
    <property type="match status" value="1"/>
</dbReference>
<keyword evidence="8" id="KW-1133">Transmembrane helix</keyword>
<proteinExistence type="inferred from homology"/>
<keyword evidence="7" id="KW-0904">Protein phosphatase</keyword>
<dbReference type="SUPFAM" id="SSF52799">
    <property type="entry name" value="(Phosphotyrosine protein) phosphatases II"/>
    <property type="match status" value="1"/>
</dbReference>
<comment type="similarity">
    <text evidence="11">Belongs to the protein-tyrosine phosphatase family. Receptor class 3 subfamily.</text>
</comment>
<dbReference type="PROSITE" id="PS50056">
    <property type="entry name" value="TYR_PHOSPHATASE_2"/>
    <property type="match status" value="1"/>
</dbReference>
<keyword evidence="3" id="KW-0812">Transmembrane</keyword>
<dbReference type="Proteomes" id="UP000472271">
    <property type="component" value="Chromosome 6"/>
</dbReference>
<dbReference type="SMART" id="SM00404">
    <property type="entry name" value="PTPc_motif"/>
    <property type="match status" value="1"/>
</dbReference>
<evidence type="ECO:0000256" key="10">
    <source>
        <dbReference type="ARBA" id="ARBA00023180"/>
    </source>
</evidence>
<dbReference type="InterPro" id="IPR016130">
    <property type="entry name" value="Tyr_Pase_AS"/>
</dbReference>
<dbReference type="InterPro" id="IPR041201">
    <property type="entry name" value="PTPRJ_TM"/>
</dbReference>
<evidence type="ECO:0000259" key="12">
    <source>
        <dbReference type="PROSITE" id="PS50055"/>
    </source>
</evidence>
<keyword evidence="4" id="KW-0732">Signal</keyword>
<dbReference type="PRINTS" id="PR00700">
    <property type="entry name" value="PRTYPHPHTASE"/>
</dbReference>
<dbReference type="InParanoid" id="A0A673B464"/>
<feature type="domain" description="Tyrosine specific protein phosphatases" evidence="13">
    <location>
        <begin position="1343"/>
        <end position="1416"/>
    </location>
</feature>
<dbReference type="InterPro" id="IPR000242">
    <property type="entry name" value="PTP_cat"/>
</dbReference>
<evidence type="ECO:0000313" key="15">
    <source>
        <dbReference type="Ensembl" id="ENSSORP00005037016.1"/>
    </source>
</evidence>
<dbReference type="PROSITE" id="PS50853">
    <property type="entry name" value="FN3"/>
    <property type="match status" value="5"/>
</dbReference>
<evidence type="ECO:0000259" key="14">
    <source>
        <dbReference type="PROSITE" id="PS50853"/>
    </source>
</evidence>
<name>A0A673B464_9TELE</name>
<keyword evidence="16" id="KW-1185">Reference proteome</keyword>
<accession>A0A673B464</accession>
<keyword evidence="5" id="KW-0677">Repeat</keyword>
<dbReference type="SMART" id="SM00194">
    <property type="entry name" value="PTPc"/>
    <property type="match status" value="1"/>
</dbReference>
<dbReference type="SMART" id="SM00060">
    <property type="entry name" value="FN3"/>
    <property type="match status" value="10"/>
</dbReference>
<protein>
    <recommendedName>
        <fullName evidence="2">protein-tyrosine-phosphatase</fullName>
        <ecNumber evidence="2">3.1.3.48</ecNumber>
    </recommendedName>
</protein>
<evidence type="ECO:0000256" key="1">
    <source>
        <dbReference type="ARBA" id="ARBA00004479"/>
    </source>
</evidence>
<dbReference type="Pfam" id="PF00102">
    <property type="entry name" value="Y_phosphatase"/>
    <property type="match status" value="1"/>
</dbReference>
<keyword evidence="6" id="KW-0378">Hydrolase</keyword>
<organism evidence="15 16">
    <name type="scientific">Sphaeramia orbicularis</name>
    <name type="common">orbiculate cardinalfish</name>
    <dbReference type="NCBI Taxonomy" id="375764"/>
    <lineage>
        <taxon>Eukaryota</taxon>
        <taxon>Metazoa</taxon>
        <taxon>Chordata</taxon>
        <taxon>Craniata</taxon>
        <taxon>Vertebrata</taxon>
        <taxon>Euteleostomi</taxon>
        <taxon>Actinopterygii</taxon>
        <taxon>Neopterygii</taxon>
        <taxon>Teleostei</taxon>
        <taxon>Neoteleostei</taxon>
        <taxon>Acanthomorphata</taxon>
        <taxon>Gobiaria</taxon>
        <taxon>Kurtiformes</taxon>
        <taxon>Apogonoidei</taxon>
        <taxon>Apogonidae</taxon>
        <taxon>Apogoninae</taxon>
        <taxon>Sphaeramia</taxon>
    </lineage>
</organism>
<dbReference type="Gene3D" id="2.60.40.10">
    <property type="entry name" value="Immunoglobulins"/>
    <property type="match status" value="9"/>
</dbReference>
<dbReference type="InterPro" id="IPR003961">
    <property type="entry name" value="FN3_dom"/>
</dbReference>
<dbReference type="InterPro" id="IPR003595">
    <property type="entry name" value="Tyr_Pase_cat"/>
</dbReference>
<dbReference type="Gene3D" id="3.90.190.10">
    <property type="entry name" value="Protein tyrosine phosphatase superfamily"/>
    <property type="match status" value="1"/>
</dbReference>
<feature type="domain" description="Tyrosine-protein phosphatase" evidence="12">
    <location>
        <begin position="1168"/>
        <end position="1425"/>
    </location>
</feature>
<evidence type="ECO:0000256" key="8">
    <source>
        <dbReference type="ARBA" id="ARBA00022989"/>
    </source>
</evidence>
<evidence type="ECO:0000256" key="9">
    <source>
        <dbReference type="ARBA" id="ARBA00023136"/>
    </source>
</evidence>
<feature type="domain" description="Fibronectin type-III" evidence="14">
    <location>
        <begin position="501"/>
        <end position="587"/>
    </location>
</feature>
<keyword evidence="9" id="KW-0472">Membrane</keyword>
<dbReference type="GO" id="GO:0032502">
    <property type="term" value="P:developmental process"/>
    <property type="evidence" value="ECO:0007669"/>
    <property type="project" value="UniProtKB-ARBA"/>
</dbReference>
<feature type="domain" description="Fibronectin type-III" evidence="14">
    <location>
        <begin position="140"/>
        <end position="230"/>
    </location>
</feature>
<dbReference type="PROSITE" id="PS00383">
    <property type="entry name" value="TYR_PHOSPHATASE_1"/>
    <property type="match status" value="1"/>
</dbReference>
<dbReference type="CDD" id="cd00063">
    <property type="entry name" value="FN3"/>
    <property type="match status" value="7"/>
</dbReference>
<dbReference type="InterPro" id="IPR013783">
    <property type="entry name" value="Ig-like_fold"/>
</dbReference>
<dbReference type="InterPro" id="IPR000387">
    <property type="entry name" value="Tyr_Pase_dom"/>
</dbReference>
<dbReference type="InterPro" id="IPR036116">
    <property type="entry name" value="FN3_sf"/>
</dbReference>
<reference evidence="15" key="2">
    <citation type="submission" date="2025-08" db="UniProtKB">
        <authorList>
            <consortium name="Ensembl"/>
        </authorList>
    </citation>
    <scope>IDENTIFICATION</scope>
</reference>
<dbReference type="PANTHER" id="PTHR46957">
    <property type="entry name" value="CYTOKINE RECEPTOR"/>
    <property type="match status" value="1"/>
</dbReference>
<evidence type="ECO:0000256" key="11">
    <source>
        <dbReference type="ARBA" id="ARBA00025789"/>
    </source>
</evidence>
<feature type="domain" description="Fibronectin type-III" evidence="14">
    <location>
        <begin position="666"/>
        <end position="760"/>
    </location>
</feature>
<dbReference type="PANTHER" id="PTHR46957:SF5">
    <property type="entry name" value="PROTEIN-TYROSINE-PHOSPHATASE"/>
    <property type="match status" value="1"/>
</dbReference>